<evidence type="ECO:0000259" key="7">
    <source>
        <dbReference type="Pfam" id="PF11715"/>
    </source>
</evidence>
<dbReference type="KEGG" id="dpp:DICPUDRAFT_150265"/>
<evidence type="ECO:0000256" key="2">
    <source>
        <dbReference type="ARBA" id="ARBA00004370"/>
    </source>
</evidence>
<dbReference type="InterPro" id="IPR012340">
    <property type="entry name" value="NA-bd_OB-fold"/>
</dbReference>
<protein>
    <submittedName>
        <fullName evidence="11">Uncharacterized protein</fullName>
    </submittedName>
</protein>
<reference evidence="12" key="1">
    <citation type="journal article" date="2011" name="Genome Biol.">
        <title>Comparative genomics of the social amoebae Dictyostelium discoideum and Dictyostelium purpureum.</title>
        <authorList>
            <consortium name="US DOE Joint Genome Institute (JGI-PGF)"/>
            <person name="Sucgang R."/>
            <person name="Kuo A."/>
            <person name="Tian X."/>
            <person name="Salerno W."/>
            <person name="Parikh A."/>
            <person name="Feasley C.L."/>
            <person name="Dalin E."/>
            <person name="Tu H."/>
            <person name="Huang E."/>
            <person name="Barry K."/>
            <person name="Lindquist E."/>
            <person name="Shapiro H."/>
            <person name="Bruce D."/>
            <person name="Schmutz J."/>
            <person name="Salamov A."/>
            <person name="Fey P."/>
            <person name="Gaudet P."/>
            <person name="Anjard C."/>
            <person name="Babu M.M."/>
            <person name="Basu S."/>
            <person name="Bushmanova Y."/>
            <person name="van der Wel H."/>
            <person name="Katoh-Kurasawa M."/>
            <person name="Dinh C."/>
            <person name="Coutinho P.M."/>
            <person name="Saito T."/>
            <person name="Elias M."/>
            <person name="Schaap P."/>
            <person name="Kay R.R."/>
            <person name="Henrissat B."/>
            <person name="Eichinger L."/>
            <person name="Rivero F."/>
            <person name="Putnam N.H."/>
            <person name="West C.M."/>
            <person name="Loomis W.F."/>
            <person name="Chisholm R.L."/>
            <person name="Shaulsky G."/>
            <person name="Strassmann J.E."/>
            <person name="Queller D.C."/>
            <person name="Kuspa A."/>
            <person name="Grigoriev I.V."/>
        </authorList>
    </citation>
    <scope>NUCLEOTIDE SEQUENCE [LARGE SCALE GENOMIC DNA]</scope>
    <source>
        <strain evidence="12">QSDP1</strain>
    </source>
</reference>
<dbReference type="InterPro" id="IPR059141">
    <property type="entry name" value="Beta-prop_Nup120_160"/>
</dbReference>
<organism evidence="11 12">
    <name type="scientific">Dictyostelium purpureum</name>
    <name type="common">Slime mold</name>
    <dbReference type="NCBI Taxonomy" id="5786"/>
    <lineage>
        <taxon>Eukaryota</taxon>
        <taxon>Amoebozoa</taxon>
        <taxon>Evosea</taxon>
        <taxon>Eumycetozoa</taxon>
        <taxon>Dictyostelia</taxon>
        <taxon>Dictyosteliales</taxon>
        <taxon>Dictyosteliaceae</taxon>
        <taxon>Dictyostelium</taxon>
    </lineage>
</organism>
<dbReference type="GO" id="GO:0020037">
    <property type="term" value="F:heme binding"/>
    <property type="evidence" value="ECO:0007669"/>
    <property type="project" value="InterPro"/>
</dbReference>
<keyword evidence="4" id="KW-0472">Membrane</keyword>
<dbReference type="Pfam" id="PF03100">
    <property type="entry name" value="CcmE"/>
    <property type="match status" value="1"/>
</dbReference>
<dbReference type="InParanoid" id="F0ZFW1"/>
<keyword evidence="12" id="KW-1185">Reference proteome</keyword>
<feature type="compositionally biased region" description="Acidic residues" evidence="6">
    <location>
        <begin position="437"/>
        <end position="453"/>
    </location>
</feature>
<dbReference type="GO" id="GO:0005886">
    <property type="term" value="C:plasma membrane"/>
    <property type="evidence" value="ECO:0007669"/>
    <property type="project" value="InterPro"/>
</dbReference>
<dbReference type="OMA" id="ESHFQFY"/>
<evidence type="ECO:0000259" key="8">
    <source>
        <dbReference type="Pfam" id="PF23345"/>
    </source>
</evidence>
<keyword evidence="3" id="KW-0813">Transport</keyword>
<name>F0ZFW1_DICPU</name>
<dbReference type="InterPro" id="IPR004329">
    <property type="entry name" value="CcmE"/>
</dbReference>
<dbReference type="EMBL" id="GL871006">
    <property type="protein sequence ID" value="EGC37182.1"/>
    <property type="molecule type" value="Genomic_DNA"/>
</dbReference>
<accession>F0ZFW1</accession>
<dbReference type="OrthoDB" id="67716at2759"/>
<feature type="region of interest" description="Disordered" evidence="6">
    <location>
        <begin position="437"/>
        <end position="458"/>
    </location>
</feature>
<dbReference type="eggNOG" id="KOG4521">
    <property type="taxonomic scope" value="Eukaryota"/>
</dbReference>
<proteinExistence type="predicted"/>
<dbReference type="VEuPathDB" id="AmoebaDB:DICPUDRAFT_150265"/>
<dbReference type="GeneID" id="10503686"/>
<feature type="domain" description="NUP160 C-terminal TPR" evidence="9">
    <location>
        <begin position="1273"/>
        <end position="1391"/>
    </location>
</feature>
<evidence type="ECO:0000256" key="3">
    <source>
        <dbReference type="ARBA" id="ARBA00022448"/>
    </source>
</evidence>
<dbReference type="Pfam" id="PF23354">
    <property type="entry name" value="TPR_NUP160_120_M"/>
    <property type="match status" value="1"/>
</dbReference>
<feature type="compositionally biased region" description="Low complexity" evidence="6">
    <location>
        <begin position="329"/>
        <end position="350"/>
    </location>
</feature>
<evidence type="ECO:0000256" key="1">
    <source>
        <dbReference type="ARBA" id="ARBA00004123"/>
    </source>
</evidence>
<feature type="domain" description="NUP160 helical" evidence="8">
    <location>
        <begin position="670"/>
        <end position="849"/>
    </location>
</feature>
<evidence type="ECO:0000259" key="9">
    <source>
        <dbReference type="Pfam" id="PF23347"/>
    </source>
</evidence>
<evidence type="ECO:0000313" key="12">
    <source>
        <dbReference type="Proteomes" id="UP000001064"/>
    </source>
</evidence>
<dbReference type="RefSeq" id="XP_003286310.1">
    <property type="nucleotide sequence ID" value="XM_003286262.1"/>
</dbReference>
<feature type="domain" description="NUP160 middle TPR" evidence="10">
    <location>
        <begin position="931"/>
        <end position="1198"/>
    </location>
</feature>
<dbReference type="PANTHER" id="PTHR21286:SF0">
    <property type="entry name" value="NUCLEAR PORE COMPLEX PROTEIN NUP160"/>
    <property type="match status" value="1"/>
</dbReference>
<gene>
    <name evidence="11" type="ORF">DICPUDRAFT_150265</name>
</gene>
<evidence type="ECO:0000256" key="5">
    <source>
        <dbReference type="ARBA" id="ARBA00023242"/>
    </source>
</evidence>
<dbReference type="GO" id="GO:0017004">
    <property type="term" value="P:cytochrome complex assembly"/>
    <property type="evidence" value="ECO:0007669"/>
    <property type="project" value="InterPro"/>
</dbReference>
<dbReference type="GO" id="GO:0005643">
    <property type="term" value="C:nuclear pore"/>
    <property type="evidence" value="ECO:0000318"/>
    <property type="project" value="GO_Central"/>
</dbReference>
<dbReference type="InterPro" id="IPR036127">
    <property type="entry name" value="CcmE-like_sf"/>
</dbReference>
<dbReference type="Pfam" id="PF23345">
    <property type="entry name" value="NUP160_helical"/>
    <property type="match status" value="1"/>
</dbReference>
<feature type="region of interest" description="Disordered" evidence="6">
    <location>
        <begin position="328"/>
        <end position="350"/>
    </location>
</feature>
<dbReference type="Pfam" id="PF23347">
    <property type="entry name" value="TPR_Nup160_C"/>
    <property type="match status" value="1"/>
</dbReference>
<evidence type="ECO:0000313" key="11">
    <source>
        <dbReference type="EMBL" id="EGC37182.1"/>
    </source>
</evidence>
<dbReference type="PANTHER" id="PTHR21286">
    <property type="entry name" value="NUCLEAR PORE COMPLEX PROTEIN NUP160"/>
    <property type="match status" value="1"/>
</dbReference>
<dbReference type="SUPFAM" id="SSF82093">
    <property type="entry name" value="Heme chaperone CcmE"/>
    <property type="match status" value="1"/>
</dbReference>
<evidence type="ECO:0000256" key="6">
    <source>
        <dbReference type="SAM" id="MobiDB-lite"/>
    </source>
</evidence>
<dbReference type="GO" id="GO:0017003">
    <property type="term" value="P:protein-heme linkage"/>
    <property type="evidence" value="ECO:0007669"/>
    <property type="project" value="InterPro"/>
</dbReference>
<dbReference type="GO" id="GO:0017056">
    <property type="term" value="F:structural constituent of nuclear pore"/>
    <property type="evidence" value="ECO:0000318"/>
    <property type="project" value="GO_Central"/>
</dbReference>
<evidence type="ECO:0000259" key="10">
    <source>
        <dbReference type="Pfam" id="PF23354"/>
    </source>
</evidence>
<dbReference type="Pfam" id="PF11715">
    <property type="entry name" value="Beta-prop_Nup120_160"/>
    <property type="match status" value="1"/>
</dbReference>
<dbReference type="Gene3D" id="2.40.50.140">
    <property type="entry name" value="Nucleic acid-binding proteins"/>
    <property type="match status" value="1"/>
</dbReference>
<dbReference type="STRING" id="5786.F0ZFW1"/>
<dbReference type="InterPro" id="IPR056535">
    <property type="entry name" value="TPR_NUP160_M"/>
</dbReference>
<dbReference type="InterPro" id="IPR056536">
    <property type="entry name" value="TPR_NUP160_C"/>
</dbReference>
<dbReference type="FunCoup" id="F0ZFW1">
    <property type="interactions" value="225"/>
</dbReference>
<dbReference type="InterPro" id="IPR056547">
    <property type="entry name" value="NUP160_helical"/>
</dbReference>
<keyword evidence="5" id="KW-0539">Nucleus</keyword>
<sequence length="1625" mass="188741">MDKRNNNNNNNDQEIDNNIILKYNEIPLKSFSDHPSNQWREFTIEVPNSASNNSFYRDEVTKKFSSTPYRSGGFNFKKSSLTNGRFIVWRVINNGSVLELSEHYLHHSLEGNQIRVHFINSSIIGDIFIQEFNEYVVIMFTTLSKSIYRFILPHPNVVEYSDPSVGNKRKTSTEDIRVNHQSQQNRNFKSIFSNLNNSSLDNQWSRVRSVVPDSFDMTVIRYFSPTKLIIGSSSSGSVFIELSDVRQGGEISLKRFDCKENQGFFSWKWGEKQEYVQDIQLFNYNSGTNSWPLAFILQNNSKLRVWSANEKRFLNDLTIYPESWSNNEQLQSQQQQNSQQSQSSDQSDQQQQQFILSTHKRFKIYPKSNNSFLMIVFFELESESHFQFYSGSLENFNGSIIIQYKQERFSFIKAKGLIDFNIHNGYLYSLWNQENNDNEENDGDNTMDQDDEADGSRNKTNEKILSLKHIYIGNPESENVNMEFNQFFNSQMSNNIDKLYESTQLFKGESDQSFYFDQLFNRSLFSPIAIETALKEYRGQIVDAASNNDMAINDDYNSLETLVVNTVNQEDLRYNSKDQWSNFYRLCVKYQKSICLTGSGLFIESSSSIIFLIRSNQLSIMKPMSKLECFFSKSLSNNSQVYDDEEGQNESDELFNQIVDQSFGSNKPVLVHDLLYLMKCCSYINSYVQDNFRSFEYELSHSAINFALLGEAEKLITVWENHENFSAGLIKLFQSIQEPFNSIEKLLEKFNEEFKNHNNMTIPLQSQVSARNTDKAWAGELFSDILTNSFQQSIEMKFNVLSGLSLLIACISHLRTQLNLDPQVVFDIEKDSLPQAFKLLSNYYILNWFNRQNYIKSIDNTEFDKIYLNEQQQQSSSSQKDQDKSSSFIVLKNTNILSILINNHLNQFTSKLTFFDNIECQISKLLCVLVPRNDIFSLCCYLVEKNQYKHLNEILKIIFNNQVNENIAPFYYLMGICNAHFSKFNEAYQCLIKATESIENENPEMLRICSISRDELICNLFVDISKFDQMYTKEVLISNYYFKCIKIFETRGQPELIIQISLFAVEHLNRNKEDFIDIDYTKKLESLYSLIFKYSLKINKYDLAFTAATQNPNKEISNENKRRLILTLCENAEIKDLCTLPFSQKDIEDHLLVLASSQDLNKKPDYHTILYAYYISRCNYRNAAVVFYERSLRIDIEGLGKSRGKSIYDQQKLLDAKLELLSTTINSLKLLDSYNQWIEVDSSLVNKSNIGTNKQLNYAKQQTGLESKDIFTLDAIEKHYSYYLACKHLSQVDSQVNCDFVLSPHQLLEELIGHSLYDIAFSLAISHEFNLGVIFESFALNCVQLQLNPQSNPFVVPKFGIGFDISKYYHYNDNIKVAWKVLEDYLERYDTDADLDCLPPSIVNENSQKQSQQELVANNQQKPIKMVGLVQEGSLVDRESNGCSFHIVDTKNFYLDVQYNQRVPPFFKEGEQVIVIGKMEGGKFIADKVLAKKGQVRYHESVAETILFEGSLDLPSWLIQWFNNGRQEILFKLYFKYSRLLEASNTLISLFNQATIQLNNINNNNNNNNNKTVTFNIPYDLIDRFLIESKKILKSNVINDKEKQPLDDSIKSLEQIIINYLSKLN</sequence>
<dbReference type="Proteomes" id="UP000001064">
    <property type="component" value="Unassembled WGS sequence"/>
</dbReference>
<feature type="domain" description="Nucleoporin Nup120/160 beta-propeller" evidence="7">
    <location>
        <begin position="85"/>
        <end position="628"/>
    </location>
</feature>
<evidence type="ECO:0000256" key="4">
    <source>
        <dbReference type="ARBA" id="ARBA00023136"/>
    </source>
</evidence>
<comment type="subcellular location">
    <subcellularLocation>
        <location evidence="2">Membrane</location>
    </subcellularLocation>
    <subcellularLocation>
        <location evidence="1">Nucleus</location>
    </subcellularLocation>
</comment>
<dbReference type="InterPro" id="IPR021717">
    <property type="entry name" value="Nucleoporin_Nup160"/>
</dbReference>